<keyword evidence="3 4" id="KW-0732">Signal</keyword>
<keyword evidence="4" id="KW-0592">Phosphate transport</keyword>
<feature type="domain" description="PBP" evidence="5">
    <location>
        <begin position="36"/>
        <end position="293"/>
    </location>
</feature>
<proteinExistence type="inferred from homology"/>
<reference evidence="7" key="1">
    <citation type="journal article" date="2019" name="Int. J. Syst. Evol. Microbiol.">
        <title>The Global Catalogue of Microorganisms (GCM) 10K type strain sequencing project: providing services to taxonomists for standard genome sequencing and annotation.</title>
        <authorList>
            <consortium name="The Broad Institute Genomics Platform"/>
            <consortium name="The Broad Institute Genome Sequencing Center for Infectious Disease"/>
            <person name="Wu L."/>
            <person name="Ma J."/>
        </authorList>
    </citation>
    <scope>NUCLEOTIDE SEQUENCE [LARGE SCALE GENOMIC DNA]</scope>
    <source>
        <strain evidence="7">KCTC 42498</strain>
    </source>
</reference>
<evidence type="ECO:0000256" key="2">
    <source>
        <dbReference type="ARBA" id="ARBA00022448"/>
    </source>
</evidence>
<dbReference type="NCBIfam" id="TIGR02136">
    <property type="entry name" value="ptsS_2"/>
    <property type="match status" value="1"/>
</dbReference>
<dbReference type="Proteomes" id="UP001597544">
    <property type="component" value="Unassembled WGS sequence"/>
</dbReference>
<dbReference type="PANTHER" id="PTHR30570:SF1">
    <property type="entry name" value="PHOSPHATE-BINDING PROTEIN PSTS"/>
    <property type="match status" value="1"/>
</dbReference>
<evidence type="ECO:0000256" key="1">
    <source>
        <dbReference type="ARBA" id="ARBA00008725"/>
    </source>
</evidence>
<dbReference type="SUPFAM" id="SSF53850">
    <property type="entry name" value="Periplasmic binding protein-like II"/>
    <property type="match status" value="1"/>
</dbReference>
<evidence type="ECO:0000313" key="6">
    <source>
        <dbReference type="EMBL" id="MFD2512973.1"/>
    </source>
</evidence>
<feature type="chain" id="PRO_5045010245" description="Phosphate-binding protein" evidence="4">
    <location>
        <begin position="28"/>
        <end position="329"/>
    </location>
</feature>
<dbReference type="InterPro" id="IPR050811">
    <property type="entry name" value="Phosphate_ABC_transporter"/>
</dbReference>
<dbReference type="Pfam" id="PF12849">
    <property type="entry name" value="PBP_like_2"/>
    <property type="match status" value="1"/>
</dbReference>
<dbReference type="PANTHER" id="PTHR30570">
    <property type="entry name" value="PERIPLASMIC PHOSPHATE BINDING COMPONENT OF PHOSPHATE ABC TRANSPORTER"/>
    <property type="match status" value="1"/>
</dbReference>
<dbReference type="InterPro" id="IPR011862">
    <property type="entry name" value="Phos-bd"/>
</dbReference>
<organism evidence="6 7">
    <name type="scientific">Pontibacter locisalis</name>
    <dbReference type="NCBI Taxonomy" id="1719035"/>
    <lineage>
        <taxon>Bacteria</taxon>
        <taxon>Pseudomonadati</taxon>
        <taxon>Bacteroidota</taxon>
        <taxon>Cytophagia</taxon>
        <taxon>Cytophagales</taxon>
        <taxon>Hymenobacteraceae</taxon>
        <taxon>Pontibacter</taxon>
    </lineage>
</organism>
<dbReference type="Gene3D" id="3.40.190.10">
    <property type="entry name" value="Periplasmic binding protein-like II"/>
    <property type="match status" value="2"/>
</dbReference>
<protein>
    <recommendedName>
        <fullName evidence="4">Phosphate-binding protein</fullName>
    </recommendedName>
</protein>
<evidence type="ECO:0000259" key="5">
    <source>
        <dbReference type="Pfam" id="PF12849"/>
    </source>
</evidence>
<comment type="caution">
    <text evidence="6">The sequence shown here is derived from an EMBL/GenBank/DDBJ whole genome shotgun (WGS) entry which is preliminary data.</text>
</comment>
<evidence type="ECO:0000256" key="3">
    <source>
        <dbReference type="ARBA" id="ARBA00022729"/>
    </source>
</evidence>
<dbReference type="EMBL" id="JBHULU010000004">
    <property type="protein sequence ID" value="MFD2512973.1"/>
    <property type="molecule type" value="Genomic_DNA"/>
</dbReference>
<evidence type="ECO:0000313" key="7">
    <source>
        <dbReference type="Proteomes" id="UP001597544"/>
    </source>
</evidence>
<comment type="similarity">
    <text evidence="1 4">Belongs to the PstS family.</text>
</comment>
<comment type="function">
    <text evidence="4">Involved in the system for phosphate transport across the cytoplasmic membrane.</text>
</comment>
<sequence length="329" mass="35678">MLKFKLSSVKLNAAVLLGATLMFSACGGNNEGGANGEVAGNIQIDGSSTVYPITEAVAEEYRAEAPDVRVTVGVSGTGGGFKKFTRGEIDIVDASRPIKPSEDSVAQASGISFVELPVAYDGLTVVVHPENDWIEDITIEELRKIWEPSAQGNIKRWNQIRPEWPDQEIHLYGPGVESGTYDYFTEAVVGESGASRGDYTASEDDNVLVQGVSTDPYALGFFGYAYYEENKDKLKVVPVDDLNDANGKGAITPTLETVKDGSYAPLSRPLFIYVNSKAAANPATVDFVNFYLDNAGELSQEVGYIPLPAELYKEQKEKFKQFAESANKK</sequence>
<evidence type="ECO:0000256" key="4">
    <source>
        <dbReference type="RuleBase" id="RU367119"/>
    </source>
</evidence>
<keyword evidence="7" id="KW-1185">Reference proteome</keyword>
<dbReference type="PROSITE" id="PS51257">
    <property type="entry name" value="PROKAR_LIPOPROTEIN"/>
    <property type="match status" value="1"/>
</dbReference>
<keyword evidence="2 4" id="KW-0813">Transport</keyword>
<name>A0ABW5IJ85_9BACT</name>
<dbReference type="RefSeq" id="WP_377503433.1">
    <property type="nucleotide sequence ID" value="NZ_JBHULU010000004.1"/>
</dbReference>
<feature type="signal peptide" evidence="4">
    <location>
        <begin position="1"/>
        <end position="27"/>
    </location>
</feature>
<gene>
    <name evidence="6" type="ORF">ACFSRY_03780</name>
</gene>
<dbReference type="InterPro" id="IPR024370">
    <property type="entry name" value="PBP_domain"/>
</dbReference>
<accession>A0ABW5IJ85</accession>
<dbReference type="CDD" id="cd13654">
    <property type="entry name" value="PBP2_phosphate_like_2"/>
    <property type="match status" value="1"/>
</dbReference>